<dbReference type="AlphaFoldDB" id="X0Q9R0"/>
<feature type="transmembrane region" description="Helical" evidence="6">
    <location>
        <begin position="201"/>
        <end position="224"/>
    </location>
</feature>
<feature type="domain" description="Major facilitator superfamily (MFS) profile" evidence="7">
    <location>
        <begin position="16"/>
        <end position="462"/>
    </location>
</feature>
<evidence type="ECO:0000313" key="9">
    <source>
        <dbReference type="Proteomes" id="UP000019491"/>
    </source>
</evidence>
<feature type="transmembrane region" description="Helical" evidence="6">
    <location>
        <begin position="110"/>
        <end position="127"/>
    </location>
</feature>
<protein>
    <submittedName>
        <fullName evidence="8">Putative major facilitator superfamily transporter</fullName>
    </submittedName>
</protein>
<dbReference type="Gene3D" id="1.20.1250.20">
    <property type="entry name" value="MFS general substrate transporter like domains"/>
    <property type="match status" value="2"/>
</dbReference>
<dbReference type="GO" id="GO:0022857">
    <property type="term" value="F:transmembrane transporter activity"/>
    <property type="evidence" value="ECO:0007669"/>
    <property type="project" value="InterPro"/>
</dbReference>
<evidence type="ECO:0000259" key="7">
    <source>
        <dbReference type="PROSITE" id="PS50850"/>
    </source>
</evidence>
<dbReference type="RefSeq" id="WP_037236940.1">
    <property type="nucleotide sequence ID" value="NZ_BAWF01000043.1"/>
</dbReference>
<feature type="transmembrane region" description="Helical" evidence="6">
    <location>
        <begin position="53"/>
        <end position="70"/>
    </location>
</feature>
<feature type="transmembrane region" description="Helical" evidence="6">
    <location>
        <begin position="82"/>
        <end position="104"/>
    </location>
</feature>
<comment type="subcellular location">
    <subcellularLocation>
        <location evidence="1">Cell membrane</location>
        <topology evidence="1">Multi-pass membrane protein</topology>
    </subcellularLocation>
</comment>
<comment type="caution">
    <text evidence="8">The sequence shown here is derived from an EMBL/GenBank/DDBJ whole genome shotgun (WGS) entry which is preliminary data.</text>
</comment>
<feature type="transmembrane region" description="Helical" evidence="6">
    <location>
        <begin position="439"/>
        <end position="458"/>
    </location>
</feature>
<dbReference type="PANTHER" id="PTHR42718">
    <property type="entry name" value="MAJOR FACILITATOR SUPERFAMILY MULTIDRUG TRANSPORTER MFSC"/>
    <property type="match status" value="1"/>
</dbReference>
<dbReference type="Pfam" id="PF07690">
    <property type="entry name" value="MFS_1"/>
    <property type="match status" value="1"/>
</dbReference>
<proteinExistence type="predicted"/>
<keyword evidence="2" id="KW-0813">Transport</keyword>
<gene>
    <name evidence="8" type="ORF">RW1_043_00910</name>
</gene>
<dbReference type="InterPro" id="IPR020846">
    <property type="entry name" value="MFS_dom"/>
</dbReference>
<dbReference type="OrthoDB" id="4484751at2"/>
<accession>X0Q9R0</accession>
<keyword evidence="9" id="KW-1185">Reference proteome</keyword>
<feature type="transmembrane region" description="Helical" evidence="6">
    <location>
        <begin position="230"/>
        <end position="250"/>
    </location>
</feature>
<keyword evidence="5 6" id="KW-0472">Membrane</keyword>
<evidence type="ECO:0000256" key="4">
    <source>
        <dbReference type="ARBA" id="ARBA00022989"/>
    </source>
</evidence>
<feature type="transmembrane region" description="Helical" evidence="6">
    <location>
        <begin position="367"/>
        <end position="387"/>
    </location>
</feature>
<dbReference type="PROSITE" id="PS50850">
    <property type="entry name" value="MFS"/>
    <property type="match status" value="1"/>
</dbReference>
<reference evidence="8 9" key="1">
    <citation type="submission" date="2014-02" db="EMBL/GenBank/DDBJ databases">
        <title>Whole genome shotgun sequence of Rhodococcus wratislaviensis NBRC 100605.</title>
        <authorList>
            <person name="Hosoyama A."/>
            <person name="Tsuchikane K."/>
            <person name="Yoshida I."/>
            <person name="Ohji S."/>
            <person name="Ichikawa N."/>
            <person name="Yamazoe A."/>
            <person name="Fujita N."/>
        </authorList>
    </citation>
    <scope>NUCLEOTIDE SEQUENCE [LARGE SCALE GENOMIC DNA]</scope>
    <source>
        <strain evidence="8 9">NBRC 100605</strain>
    </source>
</reference>
<keyword evidence="3 6" id="KW-0812">Transmembrane</keyword>
<keyword evidence="4 6" id="KW-1133">Transmembrane helix</keyword>
<name>X0Q9R0_RHOWR</name>
<feature type="transmembrane region" description="Helical" evidence="6">
    <location>
        <begin position="310"/>
        <end position="330"/>
    </location>
</feature>
<evidence type="ECO:0000256" key="3">
    <source>
        <dbReference type="ARBA" id="ARBA00022692"/>
    </source>
</evidence>
<feature type="transmembrane region" description="Helical" evidence="6">
    <location>
        <begin position="399"/>
        <end position="419"/>
    </location>
</feature>
<dbReference type="SUPFAM" id="SSF103473">
    <property type="entry name" value="MFS general substrate transporter"/>
    <property type="match status" value="2"/>
</dbReference>
<dbReference type="InterPro" id="IPR036259">
    <property type="entry name" value="MFS_trans_sf"/>
</dbReference>
<feature type="transmembrane region" description="Helical" evidence="6">
    <location>
        <begin position="342"/>
        <end position="361"/>
    </location>
</feature>
<feature type="transmembrane region" description="Helical" evidence="6">
    <location>
        <begin position="168"/>
        <end position="189"/>
    </location>
</feature>
<dbReference type="InterPro" id="IPR011701">
    <property type="entry name" value="MFS"/>
</dbReference>
<dbReference type="PANTHER" id="PTHR42718:SF9">
    <property type="entry name" value="MAJOR FACILITATOR SUPERFAMILY MULTIDRUG TRANSPORTER MFSC"/>
    <property type="match status" value="1"/>
</dbReference>
<evidence type="ECO:0000256" key="1">
    <source>
        <dbReference type="ARBA" id="ARBA00004651"/>
    </source>
</evidence>
<feature type="transmembrane region" description="Helical" evidence="6">
    <location>
        <begin position="134"/>
        <end position="156"/>
    </location>
</feature>
<evidence type="ECO:0000256" key="5">
    <source>
        <dbReference type="ARBA" id="ARBA00023136"/>
    </source>
</evidence>
<evidence type="ECO:0000313" key="8">
    <source>
        <dbReference type="EMBL" id="GAF47656.1"/>
    </source>
</evidence>
<sequence>MPQTTHSDEWTLRRVVIVLTLVASQIASIATIILGPQSLPVIDREFDTNQGSWFVTSELLASAVLCPLFARLSDLYGKRRLAAIALLSGGLGSLLVAVAPTFSLLLVGRAMQGTLIVCCVLGAAIVRESFPAKIAPVAVGLAVTGAGLPGSLVPFVTGPLMDSHGYRGVFLALAVVVAVAAVVLILVVPESPVAKEGSVDFVGAFLLGSAVASLLAGVSLGATVGWTSPLVVVLIVVGVCLGVGWILSATKNSDPLIDIRILADRRVANRMVAGGLIAGTGTLFLVVSALVAESGSENGFGFGLNATQYAFVQCLFFFGFFVGGVVPVRAVRRYSFGLVQSILIVVLLISSAALLLAVGSLPLFGAIHLSAGLAVGGFFATMINFLLSEAARDRQASTAALYMTVATMMQSVFATVPISLSNGLFPGFEGSFGLDGIRFMSVFAIATVLAAGLCTVAARRATIRDVIDPLKKVHSGATDSEDAVLLRDSPVDYL</sequence>
<dbReference type="EMBL" id="BAWF01000043">
    <property type="protein sequence ID" value="GAF47656.1"/>
    <property type="molecule type" value="Genomic_DNA"/>
</dbReference>
<evidence type="ECO:0000256" key="6">
    <source>
        <dbReference type="SAM" id="Phobius"/>
    </source>
</evidence>
<evidence type="ECO:0000256" key="2">
    <source>
        <dbReference type="ARBA" id="ARBA00022448"/>
    </source>
</evidence>
<dbReference type="GO" id="GO:0005886">
    <property type="term" value="C:plasma membrane"/>
    <property type="evidence" value="ECO:0007669"/>
    <property type="project" value="UniProtKB-SubCell"/>
</dbReference>
<feature type="transmembrane region" description="Helical" evidence="6">
    <location>
        <begin position="271"/>
        <end position="290"/>
    </location>
</feature>
<feature type="transmembrane region" description="Helical" evidence="6">
    <location>
        <begin position="12"/>
        <end position="33"/>
    </location>
</feature>
<dbReference type="Proteomes" id="UP000019491">
    <property type="component" value="Unassembled WGS sequence"/>
</dbReference>
<organism evidence="8 9">
    <name type="scientific">Rhodococcus wratislaviensis NBRC 100605</name>
    <dbReference type="NCBI Taxonomy" id="1219028"/>
    <lineage>
        <taxon>Bacteria</taxon>
        <taxon>Bacillati</taxon>
        <taxon>Actinomycetota</taxon>
        <taxon>Actinomycetes</taxon>
        <taxon>Mycobacteriales</taxon>
        <taxon>Nocardiaceae</taxon>
        <taxon>Rhodococcus</taxon>
    </lineage>
</organism>